<dbReference type="InterPro" id="IPR013783">
    <property type="entry name" value="Ig-like_fold"/>
</dbReference>
<dbReference type="InterPro" id="IPR000801">
    <property type="entry name" value="Esterase-like"/>
</dbReference>
<dbReference type="InterPro" id="IPR014756">
    <property type="entry name" value="Ig_E-set"/>
</dbReference>
<name>A0A1W1W4S0_9BACT</name>
<accession>A0A1W1W4S0</accession>
<evidence type="ECO:0000313" key="3">
    <source>
        <dbReference type="Proteomes" id="UP000192266"/>
    </source>
</evidence>
<dbReference type="PANTHER" id="PTHR48098:SF6">
    <property type="entry name" value="FERRI-BACILLIBACTIN ESTERASE BESA"/>
    <property type="match status" value="1"/>
</dbReference>
<dbReference type="InterPro" id="IPR029058">
    <property type="entry name" value="AB_hydrolase_fold"/>
</dbReference>
<dbReference type="Gene3D" id="3.40.50.1820">
    <property type="entry name" value="alpha/beta hydrolase"/>
    <property type="match status" value="1"/>
</dbReference>
<dbReference type="PROSITE" id="PS51166">
    <property type="entry name" value="CBM20"/>
    <property type="match status" value="1"/>
</dbReference>
<protein>
    <submittedName>
        <fullName evidence="2">Putative esterase</fullName>
    </submittedName>
</protein>
<evidence type="ECO:0000259" key="1">
    <source>
        <dbReference type="PROSITE" id="PS51166"/>
    </source>
</evidence>
<dbReference type="STRING" id="645990.SAMN00120144_1267"/>
<dbReference type="GO" id="GO:2001070">
    <property type="term" value="F:starch binding"/>
    <property type="evidence" value="ECO:0007669"/>
    <property type="project" value="InterPro"/>
</dbReference>
<proteinExistence type="predicted"/>
<dbReference type="InterPro" id="IPR002044">
    <property type="entry name" value="CBM20"/>
</dbReference>
<keyword evidence="3" id="KW-1185">Reference proteome</keyword>
<dbReference type="SUPFAM" id="SSF53474">
    <property type="entry name" value="alpha/beta-Hydrolases"/>
    <property type="match status" value="1"/>
</dbReference>
<dbReference type="Proteomes" id="UP000192266">
    <property type="component" value="Unassembled WGS sequence"/>
</dbReference>
<reference evidence="2 3" key="1">
    <citation type="submission" date="2017-04" db="EMBL/GenBank/DDBJ databases">
        <authorList>
            <person name="Afonso C.L."/>
            <person name="Miller P.J."/>
            <person name="Scott M.A."/>
            <person name="Spackman E."/>
            <person name="Goraichik I."/>
            <person name="Dimitrov K.M."/>
            <person name="Suarez D.L."/>
            <person name="Swayne D.E."/>
        </authorList>
    </citation>
    <scope>NUCLEOTIDE SEQUENCE [LARGE SCALE GENOMIC DNA]</scope>
    <source>
        <strain evidence="2 3">DSM 11622</strain>
    </source>
</reference>
<feature type="domain" description="CBM20" evidence="1">
    <location>
        <begin position="78"/>
        <end position="181"/>
    </location>
</feature>
<dbReference type="Pfam" id="PF00756">
    <property type="entry name" value="Esterase"/>
    <property type="match status" value="1"/>
</dbReference>
<evidence type="ECO:0000313" key="2">
    <source>
        <dbReference type="EMBL" id="SMC00513.1"/>
    </source>
</evidence>
<dbReference type="SUPFAM" id="SSF81296">
    <property type="entry name" value="E set domains"/>
    <property type="match status" value="1"/>
</dbReference>
<sequence length="446" mass="49852">MIMPYLGGLGKNKGSCFTQSFVLKGNSIISFFNSTGESKAKIISSWPFQARPDGGNSFAVNLSMRIFFFVVFLLLWSSASRAQTTLRVTRVPANTPAGAVLYVAGSFNNWNPKNAPHALTKNADGSYQLILPPGLDNFEYKFTRGSWETVETDAANKAVENRAYTASGGKIVTHDISNWQDLAGGAPVKQHTLTPNVTVLADSFLMPQLNRKRRVWVYLPNDYATSHRRYPVLYLHDGQNVFDEFTGFSGEWGVDETLRQLQLAGQDAGCIVVAVDHGGANRLDELSPWRNAKYGGGQGDAYLEFMVQTLKPYIDAQYRTLKSRQHTGIAGSSMGGLISLYAGLKYPQVFSKVGVFSPAFWFAQDSLFRYMQQARLRQLMRFYFVAGMQEGETMVPLMAAMRDSLKNSGVKASNISYRAVADGKHAEWFWRREFPAAYQWLYKKGR</sequence>
<dbReference type="EMBL" id="FWWW01000104">
    <property type="protein sequence ID" value="SMC00513.1"/>
    <property type="molecule type" value="Genomic_DNA"/>
</dbReference>
<dbReference type="InterPro" id="IPR050583">
    <property type="entry name" value="Mycobacterial_A85_antigen"/>
</dbReference>
<organism evidence="2 3">
    <name type="scientific">Hymenobacter roseosalivarius DSM 11622</name>
    <dbReference type="NCBI Taxonomy" id="645990"/>
    <lineage>
        <taxon>Bacteria</taxon>
        <taxon>Pseudomonadati</taxon>
        <taxon>Bacteroidota</taxon>
        <taxon>Cytophagia</taxon>
        <taxon>Cytophagales</taxon>
        <taxon>Hymenobacteraceae</taxon>
        <taxon>Hymenobacter</taxon>
    </lineage>
</organism>
<gene>
    <name evidence="2" type="ORF">SAMN00120144_1267</name>
</gene>
<dbReference type="AlphaFoldDB" id="A0A1W1W4S0"/>
<dbReference type="SMART" id="SM01065">
    <property type="entry name" value="CBM_2"/>
    <property type="match status" value="1"/>
</dbReference>
<dbReference type="Gene3D" id="2.60.40.10">
    <property type="entry name" value="Immunoglobulins"/>
    <property type="match status" value="1"/>
</dbReference>
<dbReference type="PANTHER" id="PTHR48098">
    <property type="entry name" value="ENTEROCHELIN ESTERASE-RELATED"/>
    <property type="match status" value="1"/>
</dbReference>